<dbReference type="EMBL" id="DF820460">
    <property type="protein sequence ID" value="GAK54092.1"/>
    <property type="molecule type" value="Genomic_DNA"/>
</dbReference>
<dbReference type="Pfam" id="PF20126">
    <property type="entry name" value="TumE"/>
    <property type="match status" value="1"/>
</dbReference>
<reference evidence="1" key="1">
    <citation type="journal article" date="2015" name="PeerJ">
        <title>First genomic representation of candidate bacterial phylum KSB3 points to enhanced environmental sensing as a trigger of wastewater bulking.</title>
        <authorList>
            <person name="Sekiguchi Y."/>
            <person name="Ohashi A."/>
            <person name="Parks D.H."/>
            <person name="Yamauchi T."/>
            <person name="Tyson G.W."/>
            <person name="Hugenholtz P."/>
        </authorList>
    </citation>
    <scope>NUCLEOTIDE SEQUENCE [LARGE SCALE GENOMIC DNA]</scope>
</reference>
<proteinExistence type="predicted"/>
<keyword evidence="2" id="KW-1185">Reference proteome</keyword>
<protein>
    <submittedName>
        <fullName evidence="1">Uncharacterized protein</fullName>
    </submittedName>
</protein>
<dbReference type="STRING" id="1499966.U14_05369"/>
<evidence type="ECO:0000313" key="2">
    <source>
        <dbReference type="Proteomes" id="UP000030700"/>
    </source>
</evidence>
<organism evidence="1">
    <name type="scientific">Candidatus Moduliflexus flocculans</name>
    <dbReference type="NCBI Taxonomy" id="1499966"/>
    <lineage>
        <taxon>Bacteria</taxon>
        <taxon>Candidatus Moduliflexota</taxon>
        <taxon>Candidatus Moduliflexia</taxon>
        <taxon>Candidatus Moduliflexales</taxon>
        <taxon>Candidatus Moduliflexaceae</taxon>
    </lineage>
</organism>
<name>A0A081BRR1_9BACT</name>
<accession>A0A081BRR1</accession>
<sequence length="122" mass="14116">MIIEHLALLNPWMTDYQVTQFQMIDMNLRLNVKISFVDGSALFIKEIMIDGQQRKYAYHWQDSQCRLICRWDNAPDWPDVNTFPHHKHLPGGIEASTEIEAVAIFTAIKTRFETGTTGEPHA</sequence>
<dbReference type="Proteomes" id="UP000030700">
    <property type="component" value="Unassembled WGS sequence"/>
</dbReference>
<dbReference type="HOGENOM" id="CLU_159819_1_0_0"/>
<dbReference type="InterPro" id="IPR045397">
    <property type="entry name" value="TumE-like"/>
</dbReference>
<gene>
    <name evidence="1" type="ORF">U14_05369</name>
</gene>
<evidence type="ECO:0000313" key="1">
    <source>
        <dbReference type="EMBL" id="GAK54092.1"/>
    </source>
</evidence>
<dbReference type="AlphaFoldDB" id="A0A081BRR1"/>